<dbReference type="SUPFAM" id="SSF103473">
    <property type="entry name" value="MFS general substrate transporter"/>
    <property type="match status" value="1"/>
</dbReference>
<name>A0A5B8CAQ1_SPHSA</name>
<evidence type="ECO:0000256" key="3">
    <source>
        <dbReference type="ARBA" id="ARBA00023136"/>
    </source>
</evidence>
<keyword evidence="1 4" id="KW-0812">Transmembrane</keyword>
<feature type="transmembrane region" description="Helical" evidence="4">
    <location>
        <begin position="223"/>
        <end position="244"/>
    </location>
</feature>
<feature type="transmembrane region" description="Helical" evidence="4">
    <location>
        <begin position="141"/>
        <end position="163"/>
    </location>
</feature>
<dbReference type="PANTHER" id="PTHR11360">
    <property type="entry name" value="MONOCARBOXYLATE TRANSPORTER"/>
    <property type="match status" value="1"/>
</dbReference>
<feature type="transmembrane region" description="Helical" evidence="4">
    <location>
        <begin position="169"/>
        <end position="190"/>
    </location>
</feature>
<feature type="transmembrane region" description="Helical" evidence="4">
    <location>
        <begin position="12"/>
        <end position="31"/>
    </location>
</feature>
<dbReference type="AlphaFoldDB" id="A0A5B8CAQ1"/>
<feature type="transmembrane region" description="Helical" evidence="4">
    <location>
        <begin position="51"/>
        <end position="69"/>
    </location>
</feature>
<feature type="transmembrane region" description="Helical" evidence="4">
    <location>
        <begin position="376"/>
        <end position="397"/>
    </location>
</feature>
<dbReference type="KEGG" id="sufl:FIL70_03785"/>
<keyword evidence="3 4" id="KW-0472">Membrane</keyword>
<feature type="transmembrane region" description="Helical" evidence="4">
    <location>
        <begin position="310"/>
        <end position="335"/>
    </location>
</feature>
<proteinExistence type="predicted"/>
<organism evidence="6 7">
    <name type="scientific">Sphingobium fuliginis ATCC 27551</name>
    <dbReference type="NCBI Taxonomy" id="1208342"/>
    <lineage>
        <taxon>Bacteria</taxon>
        <taxon>Pseudomonadati</taxon>
        <taxon>Pseudomonadota</taxon>
        <taxon>Alphaproteobacteria</taxon>
        <taxon>Sphingomonadales</taxon>
        <taxon>Sphingomonadaceae</taxon>
        <taxon>Sphingobium</taxon>
    </lineage>
</organism>
<feature type="transmembrane region" description="Helical" evidence="4">
    <location>
        <begin position="256"/>
        <end position="276"/>
    </location>
</feature>
<dbReference type="InterPro" id="IPR036259">
    <property type="entry name" value="MFS_trans_sf"/>
</dbReference>
<dbReference type="Proteomes" id="UP000311469">
    <property type="component" value="Chromosome cSF1"/>
</dbReference>
<feature type="transmembrane region" description="Helical" evidence="4">
    <location>
        <begin position="81"/>
        <end position="100"/>
    </location>
</feature>
<dbReference type="RefSeq" id="WP_140041684.1">
    <property type="nucleotide sequence ID" value="NZ_CP041016.1"/>
</dbReference>
<dbReference type="Pfam" id="PF07690">
    <property type="entry name" value="MFS_1"/>
    <property type="match status" value="1"/>
</dbReference>
<evidence type="ECO:0000313" key="6">
    <source>
        <dbReference type="EMBL" id="QDC36498.1"/>
    </source>
</evidence>
<evidence type="ECO:0000256" key="4">
    <source>
        <dbReference type="SAM" id="Phobius"/>
    </source>
</evidence>
<feature type="transmembrane region" description="Helical" evidence="4">
    <location>
        <begin position="283"/>
        <end position="304"/>
    </location>
</feature>
<sequence>MMTAAQEWKKHWPTLAAASVGVATGFSMLQFNASIFIQPWQDNFGWSRGEIAAAHNGMILTAILSPFAGTLLDRHGVRRPLLAAMTLTGLAYLAMTRLGGSLVQFYATYLALQVIGIFTTGLAFTRVVAARFVKSRGLALACTRVGISILGIFLPATLHALVAREGWQAGFYLLAGIVLLVGLPVCWFGIRDAERSDSTEWKPQARPAQGESYMGLLRREPRVLLLCLCAGFGYAPLSTLLSQFQPLLTALDISPADAAMLTGVLAGSVLIGTLISGTLIDRIWAPAVACLFSLGPILGCILMLQGSLTFPMALTAAVLIGAAQGAEIDIVAYMAARYFGMRHYSAIYGSTITVMTLMAVAGQVGIGFLYDRFGDYQVALIAVIGGLVASILLYLLMGRYPQQVEAKPDRSARTAGGEAAA</sequence>
<accession>A0A5B8CAQ1</accession>
<protein>
    <submittedName>
        <fullName evidence="6">MFS transporter</fullName>
    </submittedName>
</protein>
<dbReference type="InterPro" id="IPR011701">
    <property type="entry name" value="MFS"/>
</dbReference>
<evidence type="ECO:0000256" key="2">
    <source>
        <dbReference type="ARBA" id="ARBA00022989"/>
    </source>
</evidence>
<dbReference type="GO" id="GO:0022857">
    <property type="term" value="F:transmembrane transporter activity"/>
    <property type="evidence" value="ECO:0007669"/>
    <property type="project" value="InterPro"/>
</dbReference>
<keyword evidence="2 4" id="KW-1133">Transmembrane helix</keyword>
<dbReference type="PROSITE" id="PS50850">
    <property type="entry name" value="MFS"/>
    <property type="match status" value="1"/>
</dbReference>
<evidence type="ECO:0000313" key="7">
    <source>
        <dbReference type="Proteomes" id="UP000311469"/>
    </source>
</evidence>
<feature type="transmembrane region" description="Helical" evidence="4">
    <location>
        <begin position="106"/>
        <end position="129"/>
    </location>
</feature>
<dbReference type="InterPro" id="IPR050327">
    <property type="entry name" value="Proton-linked_MCT"/>
</dbReference>
<evidence type="ECO:0000259" key="5">
    <source>
        <dbReference type="PROSITE" id="PS50850"/>
    </source>
</evidence>
<feature type="domain" description="Major facilitator superfamily (MFS) profile" evidence="5">
    <location>
        <begin position="13"/>
        <end position="401"/>
    </location>
</feature>
<evidence type="ECO:0000256" key="1">
    <source>
        <dbReference type="ARBA" id="ARBA00022692"/>
    </source>
</evidence>
<dbReference type="InterPro" id="IPR020846">
    <property type="entry name" value="MFS_dom"/>
</dbReference>
<reference evidence="6 7" key="1">
    <citation type="submission" date="2019-06" db="EMBL/GenBank/DDBJ databases">
        <title>Genome organization and adaptive potential of archetypical organophosphate degarding Sphingobium fuliginis ATCC 27551.</title>
        <authorList>
            <person name="Sarwar A."/>
            <person name="Parthasarathy S."/>
            <person name="Singh C."/>
            <person name="Siddavattam D."/>
        </authorList>
    </citation>
    <scope>NUCLEOTIDE SEQUENCE [LARGE SCALE GENOMIC DNA]</scope>
    <source>
        <strain evidence="6 7">ATCC 27551</strain>
    </source>
</reference>
<feature type="transmembrane region" description="Helical" evidence="4">
    <location>
        <begin position="347"/>
        <end position="370"/>
    </location>
</feature>
<dbReference type="Gene3D" id="1.20.1250.20">
    <property type="entry name" value="MFS general substrate transporter like domains"/>
    <property type="match status" value="2"/>
</dbReference>
<dbReference type="PANTHER" id="PTHR11360:SF284">
    <property type="entry name" value="EG:103B4.3 PROTEIN-RELATED"/>
    <property type="match status" value="1"/>
</dbReference>
<gene>
    <name evidence="6" type="ORF">FIL70_03785</name>
</gene>
<dbReference type="EMBL" id="CP041016">
    <property type="protein sequence ID" value="QDC36498.1"/>
    <property type="molecule type" value="Genomic_DNA"/>
</dbReference>